<dbReference type="EMBL" id="RBZP01000009">
    <property type="protein sequence ID" value="RKQ32724.1"/>
    <property type="molecule type" value="Genomic_DNA"/>
</dbReference>
<dbReference type="CDD" id="cd00093">
    <property type="entry name" value="HTH_XRE"/>
    <property type="match status" value="1"/>
</dbReference>
<evidence type="ECO:0000313" key="3">
    <source>
        <dbReference type="Proteomes" id="UP000269301"/>
    </source>
</evidence>
<dbReference type="SUPFAM" id="SSF47413">
    <property type="entry name" value="lambda repressor-like DNA-binding domains"/>
    <property type="match status" value="1"/>
</dbReference>
<feature type="domain" description="HTH cro/C1-type" evidence="1">
    <location>
        <begin position="77"/>
        <end position="131"/>
    </location>
</feature>
<proteinExistence type="predicted"/>
<dbReference type="OrthoDB" id="2702981at2"/>
<dbReference type="InterPro" id="IPR001387">
    <property type="entry name" value="Cro/C1-type_HTH"/>
</dbReference>
<name>A0A495A1G7_9BACI</name>
<dbReference type="InterPro" id="IPR010982">
    <property type="entry name" value="Lambda_DNA-bd_dom_sf"/>
</dbReference>
<dbReference type="PROSITE" id="PS50943">
    <property type="entry name" value="HTH_CROC1"/>
    <property type="match status" value="1"/>
</dbReference>
<evidence type="ECO:0000259" key="1">
    <source>
        <dbReference type="PROSITE" id="PS50943"/>
    </source>
</evidence>
<dbReference type="RefSeq" id="WP_121204720.1">
    <property type="nucleotide sequence ID" value="NZ_RBZP01000009.1"/>
</dbReference>
<organism evidence="2 3">
    <name type="scientific">Oceanobacillus halophilus</name>
    <dbReference type="NCBI Taxonomy" id="930130"/>
    <lineage>
        <taxon>Bacteria</taxon>
        <taxon>Bacillati</taxon>
        <taxon>Bacillota</taxon>
        <taxon>Bacilli</taxon>
        <taxon>Bacillales</taxon>
        <taxon>Bacillaceae</taxon>
        <taxon>Oceanobacillus</taxon>
    </lineage>
</organism>
<sequence>MKELNIHLKDETYQQIKEITELENLINRHRDKNRSDDYKIEEFIIGCVIDKLEQIKHFDNVNPFRDQKQQPIIKNRFKEIAKQKKIFIKDIAKQLQMQPPNISKIFNNISQPRLELFIKIWMVLGCPPLHSCIYLEEVNEKEEVLDKQ</sequence>
<dbReference type="Gene3D" id="1.10.260.40">
    <property type="entry name" value="lambda repressor-like DNA-binding domains"/>
    <property type="match status" value="1"/>
</dbReference>
<dbReference type="Proteomes" id="UP000269301">
    <property type="component" value="Unassembled WGS sequence"/>
</dbReference>
<reference evidence="2 3" key="1">
    <citation type="journal article" date="2016" name="Int. J. Syst. Evol. Microbiol.">
        <title>Oceanobacillus halophilus sp. nov., a novel moderately halophilic bacterium from a hypersaline lake.</title>
        <authorList>
            <person name="Amoozegar M.A."/>
            <person name="Bagheri M."/>
            <person name="Makhdoumi A."/>
            <person name="Nikou M.M."/>
            <person name="Fazeli S.A.S."/>
            <person name="Schumann P."/>
            <person name="Sproer C."/>
            <person name="Sanchez-Porro C."/>
            <person name="Ventosa A."/>
        </authorList>
    </citation>
    <scope>NUCLEOTIDE SEQUENCE [LARGE SCALE GENOMIC DNA]</scope>
    <source>
        <strain evidence="2 3">DSM 23996</strain>
    </source>
</reference>
<protein>
    <submittedName>
        <fullName evidence="2">XRE family transcriptional regulator</fullName>
    </submittedName>
</protein>
<dbReference type="Pfam" id="PF01381">
    <property type="entry name" value="HTH_3"/>
    <property type="match status" value="1"/>
</dbReference>
<accession>A0A495A1G7</accession>
<gene>
    <name evidence="2" type="ORF">D8M06_12405</name>
</gene>
<evidence type="ECO:0000313" key="2">
    <source>
        <dbReference type="EMBL" id="RKQ32724.1"/>
    </source>
</evidence>
<dbReference type="SMART" id="SM00530">
    <property type="entry name" value="HTH_XRE"/>
    <property type="match status" value="1"/>
</dbReference>
<dbReference type="AlphaFoldDB" id="A0A495A1G7"/>
<comment type="caution">
    <text evidence="2">The sequence shown here is derived from an EMBL/GenBank/DDBJ whole genome shotgun (WGS) entry which is preliminary data.</text>
</comment>
<dbReference type="GO" id="GO:0003677">
    <property type="term" value="F:DNA binding"/>
    <property type="evidence" value="ECO:0007669"/>
    <property type="project" value="InterPro"/>
</dbReference>
<keyword evidence="3" id="KW-1185">Reference proteome</keyword>